<proteinExistence type="predicted"/>
<feature type="compositionally biased region" description="Low complexity" evidence="1">
    <location>
        <begin position="76"/>
        <end position="89"/>
    </location>
</feature>
<dbReference type="KEGG" id="bsed:DN745_02345"/>
<dbReference type="EMBL" id="CP030032">
    <property type="protein sequence ID" value="AWV88240.1"/>
    <property type="molecule type" value="Genomic_DNA"/>
</dbReference>
<dbReference type="RefSeq" id="WP_111331819.1">
    <property type="nucleotide sequence ID" value="NZ_CP030032.1"/>
</dbReference>
<gene>
    <name evidence="3" type="ORF">DN745_02345</name>
</gene>
<organism evidence="3 4">
    <name type="scientific">Bradymonas sediminis</name>
    <dbReference type="NCBI Taxonomy" id="1548548"/>
    <lineage>
        <taxon>Bacteria</taxon>
        <taxon>Deltaproteobacteria</taxon>
        <taxon>Bradymonadales</taxon>
        <taxon>Bradymonadaceae</taxon>
        <taxon>Bradymonas</taxon>
    </lineage>
</organism>
<accession>A0A2Z4FH64</accession>
<feature type="compositionally biased region" description="Basic and acidic residues" evidence="1">
    <location>
        <begin position="64"/>
        <end position="74"/>
    </location>
</feature>
<evidence type="ECO:0000256" key="1">
    <source>
        <dbReference type="SAM" id="MobiDB-lite"/>
    </source>
</evidence>
<protein>
    <submittedName>
        <fullName evidence="3">Uncharacterized protein</fullName>
    </submittedName>
</protein>
<evidence type="ECO:0000256" key="2">
    <source>
        <dbReference type="SAM" id="SignalP"/>
    </source>
</evidence>
<feature type="chain" id="PRO_5043422329" evidence="2">
    <location>
        <begin position="25"/>
        <end position="265"/>
    </location>
</feature>
<reference evidence="3 4" key="1">
    <citation type="submission" date="2018-06" db="EMBL/GenBank/DDBJ databases">
        <title>Lujinxingia sediminis gen. nov. sp. nov., a new facultative anaerobic member of the class Deltaproteobacteria, and proposal of Lujinxingaceae fam. nov.</title>
        <authorList>
            <person name="Guo L.-Y."/>
            <person name="Li C.-M."/>
            <person name="Wang S."/>
            <person name="Du Z.-J."/>
        </authorList>
    </citation>
    <scope>NUCLEOTIDE SEQUENCE [LARGE SCALE GENOMIC DNA]</scope>
    <source>
        <strain evidence="3 4">FA350</strain>
    </source>
</reference>
<dbReference type="AlphaFoldDB" id="A0A2Z4FH64"/>
<sequence>MMSVHGPNRYILLLAALLWAGVVASGCSDDGARACSTQEDCFLGEECIAQRCVSADAVVPGHDISGEDVSKDADAATDSGAPDSAGADATDGEDAGPQVNRCEMPGAEATCSADPLEMGDSYTSPILLGPNSVFGPGKGWCDGFLGSSHAYDTQLCGYERDIYRIFVDNRSPNTCIAGAAKITATVTLGAGCDREFFDIFPYWNSGVSICDSDPSVECQWSGDNREFQIVWSRPAEQTFDALFSVESSTADIKLDYQVKVKVEAY</sequence>
<feature type="signal peptide" evidence="2">
    <location>
        <begin position="1"/>
        <end position="24"/>
    </location>
</feature>
<dbReference type="Proteomes" id="UP000249799">
    <property type="component" value="Chromosome"/>
</dbReference>
<keyword evidence="4" id="KW-1185">Reference proteome</keyword>
<keyword evidence="2" id="KW-0732">Signal</keyword>
<name>A0A2Z4FH64_9DELT</name>
<evidence type="ECO:0000313" key="4">
    <source>
        <dbReference type="Proteomes" id="UP000249799"/>
    </source>
</evidence>
<evidence type="ECO:0000313" key="3">
    <source>
        <dbReference type="EMBL" id="AWV88240.1"/>
    </source>
</evidence>
<feature type="region of interest" description="Disordered" evidence="1">
    <location>
        <begin position="63"/>
        <end position="100"/>
    </location>
</feature>